<evidence type="ECO:0000256" key="1">
    <source>
        <dbReference type="SAM" id="Phobius"/>
    </source>
</evidence>
<keyword evidence="1" id="KW-0472">Membrane</keyword>
<dbReference type="RefSeq" id="WP_055788432.1">
    <property type="nucleotide sequence ID" value="NZ_PZPL01000001.1"/>
</dbReference>
<accession>A0A2T4UV68</accession>
<organism evidence="2 3">
    <name type="scientific">Rathayibacter caricis DSM 15933</name>
    <dbReference type="NCBI Taxonomy" id="1328867"/>
    <lineage>
        <taxon>Bacteria</taxon>
        <taxon>Bacillati</taxon>
        <taxon>Actinomycetota</taxon>
        <taxon>Actinomycetes</taxon>
        <taxon>Micrococcales</taxon>
        <taxon>Microbacteriaceae</taxon>
        <taxon>Rathayibacter</taxon>
    </lineage>
</organism>
<gene>
    <name evidence="2" type="ORF">C1I63_11600</name>
</gene>
<evidence type="ECO:0000313" key="3">
    <source>
        <dbReference type="Proteomes" id="UP000241085"/>
    </source>
</evidence>
<keyword evidence="1" id="KW-0812">Transmembrane</keyword>
<protein>
    <submittedName>
        <fullName evidence="2">Uncharacterized protein</fullName>
    </submittedName>
</protein>
<dbReference type="Proteomes" id="UP000241085">
    <property type="component" value="Unassembled WGS sequence"/>
</dbReference>
<dbReference type="EMBL" id="PZPL01000001">
    <property type="protein sequence ID" value="PTL73427.1"/>
    <property type="molecule type" value="Genomic_DNA"/>
</dbReference>
<keyword evidence="1" id="KW-1133">Transmembrane helix</keyword>
<name>A0A2T4UV68_9MICO</name>
<proteinExistence type="predicted"/>
<sequence>MDGSEATDWISALATIGALGAAVWAVVVSRRLHRVETDRDAVSAERAKREQASGIAAWCVGRSAEDERQRRGLLLHNSSDAPVFEVEVNSTYAPRKSHEPQRLAPLRLAILPPGDYVVFGDTTYPWTLPVERTARSEEAVPIMNNPGWTVTEMSFRDAHGLRWRRTGGSLHEVTTTS</sequence>
<reference evidence="2 3" key="1">
    <citation type="submission" date="2018-03" db="EMBL/GenBank/DDBJ databases">
        <title>Bacteriophage NCPPB3778 and a type I-E CRISPR drive the evolution of the US Biological Select Agent, Rathayibacter toxicus.</title>
        <authorList>
            <person name="Davis E.W.II."/>
            <person name="Tabima J.F."/>
            <person name="Weisberg A.J."/>
            <person name="Dantas Lopes L."/>
            <person name="Wiseman M.S."/>
            <person name="Wiseman M.S."/>
            <person name="Pupko T."/>
            <person name="Belcher M.S."/>
            <person name="Sechler A.J."/>
            <person name="Tancos M.A."/>
            <person name="Schroeder B.K."/>
            <person name="Murray T.D."/>
            <person name="Luster D.G."/>
            <person name="Schneider W.L."/>
            <person name="Rogers E."/>
            <person name="Andreote F.D."/>
            <person name="Grunwald N.J."/>
            <person name="Putnam M.L."/>
            <person name="Chang J.H."/>
        </authorList>
    </citation>
    <scope>NUCLEOTIDE SEQUENCE [LARGE SCALE GENOMIC DNA]</scope>
    <source>
        <strain evidence="2 3">DSM 15933</strain>
    </source>
</reference>
<evidence type="ECO:0000313" key="2">
    <source>
        <dbReference type="EMBL" id="PTL73427.1"/>
    </source>
</evidence>
<feature type="transmembrane region" description="Helical" evidence="1">
    <location>
        <begin position="6"/>
        <end position="27"/>
    </location>
</feature>
<comment type="caution">
    <text evidence="2">The sequence shown here is derived from an EMBL/GenBank/DDBJ whole genome shotgun (WGS) entry which is preliminary data.</text>
</comment>
<dbReference type="AlphaFoldDB" id="A0A2T4UV68"/>
<keyword evidence="3" id="KW-1185">Reference proteome</keyword>